<dbReference type="Proteomes" id="UP000288859">
    <property type="component" value="Unassembled WGS sequence"/>
</dbReference>
<feature type="transmembrane region" description="Helical" evidence="1">
    <location>
        <begin position="84"/>
        <end position="102"/>
    </location>
</feature>
<name>A0A438N8E7_EXOME</name>
<evidence type="ECO:0008006" key="4">
    <source>
        <dbReference type="Google" id="ProtNLM"/>
    </source>
</evidence>
<proteinExistence type="predicted"/>
<protein>
    <recommendedName>
        <fullName evidence="4">DUF1772 domain-containing protein</fullName>
    </recommendedName>
</protein>
<feature type="transmembrane region" description="Helical" evidence="1">
    <location>
        <begin position="12"/>
        <end position="38"/>
    </location>
</feature>
<dbReference type="VEuPathDB" id="FungiDB:PV10_01093"/>
<feature type="transmembrane region" description="Helical" evidence="1">
    <location>
        <begin position="58"/>
        <end position="77"/>
    </location>
</feature>
<reference evidence="2 3" key="1">
    <citation type="submission" date="2017-03" db="EMBL/GenBank/DDBJ databases">
        <title>Genomes of endolithic fungi from Antarctica.</title>
        <authorList>
            <person name="Coleine C."/>
            <person name="Masonjones S."/>
            <person name="Stajich J.E."/>
        </authorList>
    </citation>
    <scope>NUCLEOTIDE SEQUENCE [LARGE SCALE GENOMIC DNA]</scope>
    <source>
        <strain evidence="2 3">CCFEE 6314</strain>
    </source>
</reference>
<keyword evidence="1" id="KW-0812">Transmembrane</keyword>
<dbReference type="InterPro" id="IPR013901">
    <property type="entry name" value="Anthrone_oxy"/>
</dbReference>
<evidence type="ECO:0000313" key="3">
    <source>
        <dbReference type="Proteomes" id="UP000288859"/>
    </source>
</evidence>
<evidence type="ECO:0000313" key="2">
    <source>
        <dbReference type="EMBL" id="RVX72024.1"/>
    </source>
</evidence>
<gene>
    <name evidence="2" type="ORF">B0A52_04622</name>
</gene>
<dbReference type="Pfam" id="PF08592">
    <property type="entry name" value="Anthrone_oxy"/>
    <property type="match status" value="1"/>
</dbReference>
<keyword evidence="1" id="KW-0472">Membrane</keyword>
<accession>A0A438N8E7</accession>
<evidence type="ECO:0000256" key="1">
    <source>
        <dbReference type="SAM" id="Phobius"/>
    </source>
</evidence>
<comment type="caution">
    <text evidence="2">The sequence shown here is derived from an EMBL/GenBank/DDBJ whole genome shotgun (WGS) entry which is preliminary data.</text>
</comment>
<dbReference type="OrthoDB" id="5954308at2759"/>
<sequence length="166" mass="17670">MDSPTMIRTTQALGLTTALISSGVSFCAAGLCIPPILPLPISESSRILASLYHSGGKLVVPLTITSAVCNGVAGYLVPQAWREYTVAAILALSIPIYTRVWMMPGINKLLRVSQMDGSAIQGVRREHVLQLLQEWASQTYIRGALALGAGLLGVWVLARTQAVPEA</sequence>
<organism evidence="2 3">
    <name type="scientific">Exophiala mesophila</name>
    <name type="common">Black yeast-like fungus</name>
    <dbReference type="NCBI Taxonomy" id="212818"/>
    <lineage>
        <taxon>Eukaryota</taxon>
        <taxon>Fungi</taxon>
        <taxon>Dikarya</taxon>
        <taxon>Ascomycota</taxon>
        <taxon>Pezizomycotina</taxon>
        <taxon>Eurotiomycetes</taxon>
        <taxon>Chaetothyriomycetidae</taxon>
        <taxon>Chaetothyriales</taxon>
        <taxon>Herpotrichiellaceae</taxon>
        <taxon>Exophiala</taxon>
    </lineage>
</organism>
<keyword evidence="1" id="KW-1133">Transmembrane helix</keyword>
<dbReference type="AlphaFoldDB" id="A0A438N8E7"/>
<feature type="transmembrane region" description="Helical" evidence="1">
    <location>
        <begin position="139"/>
        <end position="158"/>
    </location>
</feature>
<dbReference type="EMBL" id="NAJM01000014">
    <property type="protein sequence ID" value="RVX72024.1"/>
    <property type="molecule type" value="Genomic_DNA"/>
</dbReference>